<gene>
    <name evidence="7" type="ORF">SAMN06265173_12927</name>
</gene>
<evidence type="ECO:0000313" key="7">
    <source>
        <dbReference type="EMBL" id="SMO95110.1"/>
    </source>
</evidence>
<dbReference type="Proteomes" id="UP000316030">
    <property type="component" value="Unassembled WGS sequence"/>
</dbReference>
<dbReference type="PANTHER" id="PTHR33529">
    <property type="entry name" value="SLR0882 PROTEIN-RELATED"/>
    <property type="match status" value="1"/>
</dbReference>
<feature type="transmembrane region" description="Helical" evidence="6">
    <location>
        <begin position="99"/>
        <end position="121"/>
    </location>
</feature>
<proteinExistence type="predicted"/>
<evidence type="ECO:0000256" key="2">
    <source>
        <dbReference type="ARBA" id="ARBA00022475"/>
    </source>
</evidence>
<dbReference type="NCBIfam" id="TIGR04408">
    <property type="entry name" value="LptG_lptG"/>
    <property type="match status" value="1"/>
</dbReference>
<feature type="transmembrane region" description="Helical" evidence="6">
    <location>
        <begin position="12"/>
        <end position="29"/>
    </location>
</feature>
<dbReference type="RefSeq" id="WP_142494465.1">
    <property type="nucleotide sequence ID" value="NZ_FXTO01000029.1"/>
</dbReference>
<dbReference type="EMBL" id="FXTO01000029">
    <property type="protein sequence ID" value="SMO95110.1"/>
    <property type="molecule type" value="Genomic_DNA"/>
</dbReference>
<reference evidence="7 8" key="1">
    <citation type="submission" date="2017-05" db="EMBL/GenBank/DDBJ databases">
        <authorList>
            <person name="Varghese N."/>
            <person name="Submissions S."/>
        </authorList>
    </citation>
    <scope>NUCLEOTIDE SEQUENCE [LARGE SCALE GENOMIC DNA]</scope>
    <source>
        <strain evidence="7 8">DSM 29506</strain>
    </source>
</reference>
<evidence type="ECO:0000256" key="4">
    <source>
        <dbReference type="ARBA" id="ARBA00022989"/>
    </source>
</evidence>
<evidence type="ECO:0000256" key="6">
    <source>
        <dbReference type="SAM" id="Phobius"/>
    </source>
</evidence>
<dbReference type="GO" id="GO:0015920">
    <property type="term" value="P:lipopolysaccharide transport"/>
    <property type="evidence" value="ECO:0007669"/>
    <property type="project" value="TreeGrafter"/>
</dbReference>
<dbReference type="PANTHER" id="PTHR33529:SF2">
    <property type="entry name" value="LIPOPOLYSACCHARIDE EXPORT SYSTEM PERMEASE PROTEIN LPTG"/>
    <property type="match status" value="1"/>
</dbReference>
<keyword evidence="8" id="KW-1185">Reference proteome</keyword>
<organism evidence="7 8">
    <name type="scientific">Thalassovita litoralis</name>
    <dbReference type="NCBI Taxonomy" id="1010611"/>
    <lineage>
        <taxon>Bacteria</taxon>
        <taxon>Pseudomonadati</taxon>
        <taxon>Pseudomonadota</taxon>
        <taxon>Alphaproteobacteria</taxon>
        <taxon>Rhodobacterales</taxon>
        <taxon>Roseobacteraceae</taxon>
        <taxon>Thalassovita</taxon>
    </lineage>
</organism>
<name>A0A521FHQ1_9RHOB</name>
<evidence type="ECO:0000256" key="1">
    <source>
        <dbReference type="ARBA" id="ARBA00004651"/>
    </source>
</evidence>
<dbReference type="GO" id="GO:0043190">
    <property type="term" value="C:ATP-binding cassette (ABC) transporter complex"/>
    <property type="evidence" value="ECO:0007669"/>
    <property type="project" value="InterPro"/>
</dbReference>
<dbReference type="AlphaFoldDB" id="A0A521FHQ1"/>
<keyword evidence="5 6" id="KW-0472">Membrane</keyword>
<feature type="transmembrane region" description="Helical" evidence="6">
    <location>
        <begin position="305"/>
        <end position="326"/>
    </location>
</feature>
<evidence type="ECO:0000256" key="5">
    <source>
        <dbReference type="ARBA" id="ARBA00023136"/>
    </source>
</evidence>
<dbReference type="GO" id="GO:0055085">
    <property type="term" value="P:transmembrane transport"/>
    <property type="evidence" value="ECO:0007669"/>
    <property type="project" value="InterPro"/>
</dbReference>
<evidence type="ECO:0000313" key="8">
    <source>
        <dbReference type="Proteomes" id="UP000316030"/>
    </source>
</evidence>
<dbReference type="InterPro" id="IPR005495">
    <property type="entry name" value="LptG/LptF_permease"/>
</dbReference>
<keyword evidence="3 6" id="KW-0812">Transmembrane</keyword>
<feature type="transmembrane region" description="Helical" evidence="6">
    <location>
        <begin position="35"/>
        <end position="53"/>
    </location>
</feature>
<sequence>MTLYFYFARKFATIFLGILGVFFLLMAMIDLVEQIGRFSALGVALPQILELTLLNTPQAIYNILPLVMILATITLFLGLARSSELVVARAAGRSALRSLMAPMAVAILIGVLAVAMFNPIVAATSKRYNELYESYKNEGADVLSISAEGLWLRQGGSEGQTVIRAASANTDGTTLYDVTFLSYAPEGGPIRRIQADSATLIKGAWELTHAKVWPLTAGLNPEAGAKTHDTMTLPSSLTQDRIRDSFGTPGVISVWDLPHYIQQLQEAGFSARRHSVWLQMELARPLFLMAMVLIASAFTMRHTRFGHTGIAVLAAIMLGFSLYYIRNFAQILGENGQIPVMLAAWAPPVASVLLALGLLLHMEDG</sequence>
<keyword evidence="2" id="KW-1003">Cell membrane</keyword>
<feature type="transmembrane region" description="Helical" evidence="6">
    <location>
        <begin position="338"/>
        <end position="360"/>
    </location>
</feature>
<comment type="subcellular location">
    <subcellularLocation>
        <location evidence="1">Cell membrane</location>
        <topology evidence="1">Multi-pass membrane protein</topology>
    </subcellularLocation>
</comment>
<feature type="transmembrane region" description="Helical" evidence="6">
    <location>
        <begin position="282"/>
        <end position="299"/>
    </location>
</feature>
<feature type="transmembrane region" description="Helical" evidence="6">
    <location>
        <begin position="60"/>
        <end position="79"/>
    </location>
</feature>
<evidence type="ECO:0000256" key="3">
    <source>
        <dbReference type="ARBA" id="ARBA00022692"/>
    </source>
</evidence>
<dbReference type="OrthoDB" id="9798468at2"/>
<dbReference type="Pfam" id="PF03739">
    <property type="entry name" value="LptF_LptG"/>
    <property type="match status" value="1"/>
</dbReference>
<protein>
    <submittedName>
        <fullName evidence="7">Lipopolysaccharide export system permease protein</fullName>
    </submittedName>
</protein>
<keyword evidence="4 6" id="KW-1133">Transmembrane helix</keyword>
<dbReference type="InterPro" id="IPR030923">
    <property type="entry name" value="LptG"/>
</dbReference>
<accession>A0A521FHQ1</accession>